<dbReference type="PANTHER" id="PTHR42928:SF5">
    <property type="entry name" value="BLR1237 PROTEIN"/>
    <property type="match status" value="1"/>
</dbReference>
<dbReference type="Gene3D" id="3.40.190.10">
    <property type="entry name" value="Periplasmic binding protein-like II"/>
    <property type="match status" value="1"/>
</dbReference>
<reference evidence="3 4" key="1">
    <citation type="submission" date="2023-07" db="EMBL/GenBank/DDBJ databases">
        <title>Sorghum-associated microbial communities from plants grown in Nebraska, USA.</title>
        <authorList>
            <person name="Schachtman D."/>
        </authorList>
    </citation>
    <scope>NUCLEOTIDE SEQUENCE [LARGE SCALE GENOMIC DNA]</scope>
    <source>
        <strain evidence="3 4">BE240</strain>
    </source>
</reference>
<dbReference type="InterPro" id="IPR042100">
    <property type="entry name" value="Bug_dom1"/>
</dbReference>
<dbReference type="Proteomes" id="UP001265550">
    <property type="component" value="Unassembled WGS sequence"/>
</dbReference>
<name>A0ABU1VAZ6_9BURK</name>
<comment type="caution">
    <text evidence="3">The sequence shown here is derived from an EMBL/GenBank/DDBJ whole genome shotgun (WGS) entry which is preliminary data.</text>
</comment>
<comment type="similarity">
    <text evidence="1">Belongs to the UPF0065 (bug) family.</text>
</comment>
<dbReference type="PANTHER" id="PTHR42928">
    <property type="entry name" value="TRICARBOXYLATE-BINDING PROTEIN"/>
    <property type="match status" value="1"/>
</dbReference>
<feature type="chain" id="PRO_5045450074" evidence="2">
    <location>
        <begin position="16"/>
        <end position="324"/>
    </location>
</feature>
<protein>
    <submittedName>
        <fullName evidence="3">Tripartite-type tricarboxylate transporter receptor subunit TctC</fullName>
    </submittedName>
</protein>
<keyword evidence="3" id="KW-0675">Receptor</keyword>
<evidence type="ECO:0000256" key="1">
    <source>
        <dbReference type="ARBA" id="ARBA00006987"/>
    </source>
</evidence>
<keyword evidence="2" id="KW-0732">Signal</keyword>
<evidence type="ECO:0000313" key="4">
    <source>
        <dbReference type="Proteomes" id="UP001265550"/>
    </source>
</evidence>
<dbReference type="SUPFAM" id="SSF53850">
    <property type="entry name" value="Periplasmic binding protein-like II"/>
    <property type="match status" value="1"/>
</dbReference>
<dbReference type="Gene3D" id="3.40.190.150">
    <property type="entry name" value="Bordetella uptake gene, domain 1"/>
    <property type="match status" value="1"/>
</dbReference>
<accession>A0ABU1VAZ6</accession>
<dbReference type="CDD" id="cd07012">
    <property type="entry name" value="PBP2_Bug_TTT"/>
    <property type="match status" value="1"/>
</dbReference>
<proteinExistence type="inferred from homology"/>
<dbReference type="RefSeq" id="WP_204733601.1">
    <property type="nucleotide sequence ID" value="NZ_JAVDWE010000005.1"/>
</dbReference>
<evidence type="ECO:0000313" key="3">
    <source>
        <dbReference type="EMBL" id="MDR7094612.1"/>
    </source>
</evidence>
<dbReference type="Pfam" id="PF03401">
    <property type="entry name" value="TctC"/>
    <property type="match status" value="1"/>
</dbReference>
<keyword evidence="4" id="KW-1185">Reference proteome</keyword>
<dbReference type="InterPro" id="IPR005064">
    <property type="entry name" value="BUG"/>
</dbReference>
<gene>
    <name evidence="3" type="ORF">J2X09_002353</name>
</gene>
<sequence>MANIMVLLHRTLALALTSGLLTLHGDAVSQPQRPLRVIVAYGPGTSVDVAARAIGEKLAERMGRPVVIDNRPGANGMLALQAVAKSEPNGDTLLFTNHSPIVINPHLYAAAAEPLREVTPVGMVAVGSYLLVAHPSTGIATLDDLIRVARQKPGKLTYSSYGVGSGNHLCMEMIQQETKVRLTHIPYRTGSLTDLVGGQVDVSAESIAQAVPYAKEGKLNAIAFTDQRMPSVMAKIPAVREKLTGYRCENWVALFAPAAMRSSATVQQTSDHVRAIVAMPDIQKKILDLGLEPLGSTPGELEQSIRDDLRKWGAVIKAANIKVE</sequence>
<dbReference type="PIRSF" id="PIRSF017082">
    <property type="entry name" value="YflP"/>
    <property type="match status" value="1"/>
</dbReference>
<evidence type="ECO:0000256" key="2">
    <source>
        <dbReference type="SAM" id="SignalP"/>
    </source>
</evidence>
<organism evidence="3 4">
    <name type="scientific">Hydrogenophaga laconesensis</name>
    <dbReference type="NCBI Taxonomy" id="1805971"/>
    <lineage>
        <taxon>Bacteria</taxon>
        <taxon>Pseudomonadati</taxon>
        <taxon>Pseudomonadota</taxon>
        <taxon>Betaproteobacteria</taxon>
        <taxon>Burkholderiales</taxon>
        <taxon>Comamonadaceae</taxon>
        <taxon>Hydrogenophaga</taxon>
    </lineage>
</organism>
<feature type="signal peptide" evidence="2">
    <location>
        <begin position="1"/>
        <end position="15"/>
    </location>
</feature>
<dbReference type="EMBL" id="JAVDWE010000005">
    <property type="protein sequence ID" value="MDR7094612.1"/>
    <property type="molecule type" value="Genomic_DNA"/>
</dbReference>